<name>A0A9D4K7G9_DREPO</name>
<evidence type="ECO:0000313" key="2">
    <source>
        <dbReference type="Proteomes" id="UP000828390"/>
    </source>
</evidence>
<sequence length="73" mass="8242">MTQYFSLVGRQQGRNIDRTTPLERAGLFAIFIFDKLKFPRPGSSTKGELGMKHDVKSQFTIGQENAITRPAKL</sequence>
<dbReference type="EMBL" id="JAIWYP010000004">
    <property type="protein sequence ID" value="KAH3834369.1"/>
    <property type="molecule type" value="Genomic_DNA"/>
</dbReference>
<gene>
    <name evidence="1" type="ORF">DPMN_107691</name>
</gene>
<keyword evidence="2" id="KW-1185">Reference proteome</keyword>
<dbReference type="Proteomes" id="UP000828390">
    <property type="component" value="Unassembled WGS sequence"/>
</dbReference>
<organism evidence="1 2">
    <name type="scientific">Dreissena polymorpha</name>
    <name type="common">Zebra mussel</name>
    <name type="synonym">Mytilus polymorpha</name>
    <dbReference type="NCBI Taxonomy" id="45954"/>
    <lineage>
        <taxon>Eukaryota</taxon>
        <taxon>Metazoa</taxon>
        <taxon>Spiralia</taxon>
        <taxon>Lophotrochozoa</taxon>
        <taxon>Mollusca</taxon>
        <taxon>Bivalvia</taxon>
        <taxon>Autobranchia</taxon>
        <taxon>Heteroconchia</taxon>
        <taxon>Euheterodonta</taxon>
        <taxon>Imparidentia</taxon>
        <taxon>Neoheterodontei</taxon>
        <taxon>Myida</taxon>
        <taxon>Dreissenoidea</taxon>
        <taxon>Dreissenidae</taxon>
        <taxon>Dreissena</taxon>
    </lineage>
</organism>
<dbReference type="AlphaFoldDB" id="A0A9D4K7G9"/>
<protein>
    <submittedName>
        <fullName evidence="1">Uncharacterized protein</fullName>
    </submittedName>
</protein>
<comment type="caution">
    <text evidence="1">The sequence shown here is derived from an EMBL/GenBank/DDBJ whole genome shotgun (WGS) entry which is preliminary data.</text>
</comment>
<proteinExistence type="predicted"/>
<evidence type="ECO:0000313" key="1">
    <source>
        <dbReference type="EMBL" id="KAH3834369.1"/>
    </source>
</evidence>
<reference evidence="1" key="1">
    <citation type="journal article" date="2019" name="bioRxiv">
        <title>The Genome of the Zebra Mussel, Dreissena polymorpha: A Resource for Invasive Species Research.</title>
        <authorList>
            <person name="McCartney M.A."/>
            <person name="Auch B."/>
            <person name="Kono T."/>
            <person name="Mallez S."/>
            <person name="Zhang Y."/>
            <person name="Obille A."/>
            <person name="Becker A."/>
            <person name="Abrahante J.E."/>
            <person name="Garbe J."/>
            <person name="Badalamenti J.P."/>
            <person name="Herman A."/>
            <person name="Mangelson H."/>
            <person name="Liachko I."/>
            <person name="Sullivan S."/>
            <person name="Sone E.D."/>
            <person name="Koren S."/>
            <person name="Silverstein K.A.T."/>
            <person name="Beckman K.B."/>
            <person name="Gohl D.M."/>
        </authorList>
    </citation>
    <scope>NUCLEOTIDE SEQUENCE</scope>
    <source>
        <strain evidence="1">Duluth1</strain>
        <tissue evidence="1">Whole animal</tissue>
    </source>
</reference>
<reference evidence="1" key="2">
    <citation type="submission" date="2020-11" db="EMBL/GenBank/DDBJ databases">
        <authorList>
            <person name="McCartney M.A."/>
            <person name="Auch B."/>
            <person name="Kono T."/>
            <person name="Mallez S."/>
            <person name="Becker A."/>
            <person name="Gohl D.M."/>
            <person name="Silverstein K.A.T."/>
            <person name="Koren S."/>
            <person name="Bechman K.B."/>
            <person name="Herman A."/>
            <person name="Abrahante J.E."/>
            <person name="Garbe J."/>
        </authorList>
    </citation>
    <scope>NUCLEOTIDE SEQUENCE</scope>
    <source>
        <strain evidence="1">Duluth1</strain>
        <tissue evidence="1">Whole animal</tissue>
    </source>
</reference>
<accession>A0A9D4K7G9</accession>